<name>A0A8D6XQY5_STRTR</name>
<proteinExistence type="predicted"/>
<evidence type="ECO:0000256" key="1">
    <source>
        <dbReference type="SAM" id="Coils"/>
    </source>
</evidence>
<evidence type="ECO:0000313" key="3">
    <source>
        <dbReference type="Proteomes" id="UP000509791"/>
    </source>
</evidence>
<feature type="coiled-coil region" evidence="1">
    <location>
        <begin position="98"/>
        <end position="139"/>
    </location>
</feature>
<dbReference type="RefSeq" id="WP_179972501.1">
    <property type="nucleotide sequence ID" value="NZ_LR822020.1"/>
</dbReference>
<dbReference type="Proteomes" id="UP000509791">
    <property type="component" value="Chromosome"/>
</dbReference>
<dbReference type="AlphaFoldDB" id="A0A8D6XQY5"/>
<reference evidence="2 3" key="1">
    <citation type="submission" date="2020-06" db="EMBL/GenBank/DDBJ databases">
        <authorList>
            <person name="Chuat V."/>
        </authorList>
    </citation>
    <scope>NUCLEOTIDE SEQUENCE [LARGE SCALE GENOMIC DNA]</scope>
    <source>
        <strain evidence="2">STH_CIRM_998</strain>
    </source>
</reference>
<evidence type="ECO:0000313" key="2">
    <source>
        <dbReference type="EMBL" id="CAD0152018.1"/>
    </source>
</evidence>
<sequence length="147" mass="16986">MTRGYNYSQTLELVSELNSISTLKKWRLKIEQLTEHTFQESRIRTGKRSYTKVYLFTDSDIEKLQMIADLKGSLGLKKAILKAYAPSRASPLSVAQQLKRAGLQLTQLTKQVHDLKIREQALAVRVDGLINRIEELEQSKKHKLFRK</sequence>
<organism evidence="2 3">
    <name type="scientific">Streptococcus thermophilus</name>
    <dbReference type="NCBI Taxonomy" id="1308"/>
    <lineage>
        <taxon>Bacteria</taxon>
        <taxon>Bacillati</taxon>
        <taxon>Bacillota</taxon>
        <taxon>Bacilli</taxon>
        <taxon>Lactobacillales</taxon>
        <taxon>Streptococcaceae</taxon>
        <taxon>Streptococcus</taxon>
    </lineage>
</organism>
<protein>
    <submittedName>
        <fullName evidence="2">Uncharacterized protein</fullName>
    </submittedName>
</protein>
<dbReference type="EMBL" id="LR822027">
    <property type="protein sequence ID" value="CAD0152018.1"/>
    <property type="molecule type" value="Genomic_DNA"/>
</dbReference>
<accession>A0A8D6XQY5</accession>
<keyword evidence="1" id="KW-0175">Coiled coil</keyword>
<gene>
    <name evidence="2" type="ORF">STHERMO_0777</name>
</gene>